<feature type="region of interest" description="Disordered" evidence="1">
    <location>
        <begin position="320"/>
        <end position="352"/>
    </location>
</feature>
<proteinExistence type="predicted"/>
<dbReference type="GO" id="GO:0006629">
    <property type="term" value="P:lipid metabolic process"/>
    <property type="evidence" value="ECO:0007669"/>
    <property type="project" value="InterPro"/>
</dbReference>
<feature type="domain" description="GP-PDE" evidence="2">
    <location>
        <begin position="12"/>
        <end position="262"/>
    </location>
</feature>
<comment type="caution">
    <text evidence="3">The sequence shown here is derived from an EMBL/GenBank/DDBJ whole genome shotgun (WGS) entry which is preliminary data.</text>
</comment>
<dbReference type="GO" id="GO:0008081">
    <property type="term" value="F:phosphoric diester hydrolase activity"/>
    <property type="evidence" value="ECO:0007669"/>
    <property type="project" value="InterPro"/>
</dbReference>
<organism evidence="3 4">
    <name type="scientific">Trichosporon asahii var. asahii (strain CBS 8904)</name>
    <name type="common">Yeast</name>
    <dbReference type="NCBI Taxonomy" id="1220162"/>
    <lineage>
        <taxon>Eukaryota</taxon>
        <taxon>Fungi</taxon>
        <taxon>Dikarya</taxon>
        <taxon>Basidiomycota</taxon>
        <taxon>Agaricomycotina</taxon>
        <taxon>Tremellomycetes</taxon>
        <taxon>Trichosporonales</taxon>
        <taxon>Trichosporonaceae</taxon>
        <taxon>Trichosporon</taxon>
    </lineage>
</organism>
<reference evidence="3 4" key="1">
    <citation type="journal article" date="2012" name="Eukaryot. Cell">
        <title>Genome sequence of the Trichosporon asahii environmental strain CBS 8904.</title>
        <authorList>
            <person name="Yang R.Y."/>
            <person name="Li H.T."/>
            <person name="Zhu H."/>
            <person name="Zhou G.P."/>
            <person name="Wang M."/>
            <person name="Wang L."/>
        </authorList>
    </citation>
    <scope>NUCLEOTIDE SEQUENCE [LARGE SCALE GENOMIC DNA]</scope>
    <source>
        <strain evidence="3 4">CBS 8904</strain>
    </source>
</reference>
<dbReference type="HOGENOM" id="CLU_030006_1_0_1"/>
<name>K1VPT7_TRIAC</name>
<dbReference type="PROSITE" id="PS51704">
    <property type="entry name" value="GP_PDE"/>
    <property type="match status" value="1"/>
</dbReference>
<keyword evidence="4" id="KW-1185">Reference proteome</keyword>
<evidence type="ECO:0000256" key="1">
    <source>
        <dbReference type="SAM" id="MobiDB-lite"/>
    </source>
</evidence>
<evidence type="ECO:0000259" key="2">
    <source>
        <dbReference type="PROSITE" id="PS51704"/>
    </source>
</evidence>
<protein>
    <submittedName>
        <fullName evidence="3">Glycerophosphodiester phosphodiesterase</fullName>
    </submittedName>
</protein>
<dbReference type="eggNOG" id="KOG2258">
    <property type="taxonomic scope" value="Eukaryota"/>
</dbReference>
<dbReference type="AlphaFoldDB" id="K1VPT7"/>
<dbReference type="Proteomes" id="UP000006757">
    <property type="component" value="Unassembled WGS sequence"/>
</dbReference>
<dbReference type="InterPro" id="IPR030395">
    <property type="entry name" value="GP_PDE_dom"/>
</dbReference>
<dbReference type="EMBL" id="AMBO01000382">
    <property type="protein sequence ID" value="EKC98692.1"/>
    <property type="molecule type" value="Genomic_DNA"/>
</dbReference>
<dbReference type="PANTHER" id="PTHR43805:SF1">
    <property type="entry name" value="GP-PDE DOMAIN-CONTAINING PROTEIN"/>
    <property type="match status" value="1"/>
</dbReference>
<dbReference type="FunCoup" id="K1VPT7">
    <property type="interactions" value="63"/>
</dbReference>
<accession>K1VPT7</accession>
<dbReference type="OMA" id="RALPECW"/>
<dbReference type="PANTHER" id="PTHR43805">
    <property type="entry name" value="GLYCEROPHOSPHORYL DIESTER PHOSPHODIESTERASE"/>
    <property type="match status" value="1"/>
</dbReference>
<dbReference type="STRING" id="1220162.K1VPT7"/>
<evidence type="ECO:0000313" key="3">
    <source>
        <dbReference type="EMBL" id="EKC98692.1"/>
    </source>
</evidence>
<dbReference type="InterPro" id="IPR017946">
    <property type="entry name" value="PLC-like_Pdiesterase_TIM-brl"/>
</dbReference>
<dbReference type="OrthoDB" id="1058301at2759"/>
<evidence type="ECO:0000313" key="4">
    <source>
        <dbReference type="Proteomes" id="UP000006757"/>
    </source>
</evidence>
<dbReference type="Pfam" id="PF03009">
    <property type="entry name" value="GDPD"/>
    <property type="match status" value="1"/>
</dbReference>
<gene>
    <name evidence="3" type="ORF">A1Q2_06924</name>
</gene>
<dbReference type="Gene3D" id="3.20.20.190">
    <property type="entry name" value="Phosphatidylinositol (PI) phosphodiesterase"/>
    <property type="match status" value="1"/>
</dbReference>
<dbReference type="InParanoid" id="K1VPT7"/>
<sequence length="352" mass="39229">MADSPVRAVKDIQVWGHRGASAFLPENTLASFRAAIKEGADAIESDVHVTSDGVILMFHDPTLDRTTNGSGTIKSQPNVRTTKEPVQPVPRFDQLIDLIMEPENKHVKLNVSMRMDRGGLTADRLQDPKRPRGSLRESPAVPWSVDKYENWEQELAPRIILGLWHPLFIRPAYKYLPSCTRYHIGISPSIARQYFWDACAGFSINFSMLVGSEGQKFIADCRAAGKEVCVWTVNDPNEMRTAMTWGVQAILTDKVGLLTELKKEVVEDPSKVDIPGLAAYWFPWSHWRYYAFTHVCGHYLARAYLRSHGSFATDHFVEHTSAPNSPASTPPGTPLECATESSSPALARAHAT</sequence>
<dbReference type="SUPFAM" id="SSF51695">
    <property type="entry name" value="PLC-like phosphodiesterases"/>
    <property type="match status" value="1"/>
</dbReference>